<sequence length="197" mass="22013">MPPKLSTADVVTLIDEANRAARRLHRKLRLPPADLEDLSQDLLLDLICRLPGFDARRGSIGAFANIALRNQSSRIAMRIQRQRRAQDGWMFSLDAPMAGSREPLKNLLLEEDGLTSWYGQRPFDADMQHARLATECALARLSNGDRQLCRVLSRLTVSDLVAQGAVKRSTLYRRISALRPVLTAYGLGPCWDGFQSA</sequence>
<dbReference type="GO" id="GO:0003700">
    <property type="term" value="F:DNA-binding transcription factor activity"/>
    <property type="evidence" value="ECO:0007669"/>
    <property type="project" value="InterPro"/>
</dbReference>
<dbReference type="AlphaFoldDB" id="A0A0N7LSX2"/>
<protein>
    <submittedName>
        <fullName evidence="1">Uncharacterized protein</fullName>
    </submittedName>
</protein>
<reference evidence="1 2" key="1">
    <citation type="submission" date="2015-09" db="EMBL/GenBank/DDBJ databases">
        <authorList>
            <consortium name="Swine Surveillance"/>
        </authorList>
    </citation>
    <scope>NUCLEOTIDE SEQUENCE [LARGE SCALE GENOMIC DNA]</scope>
    <source>
        <strain evidence="1 2">CECT 5294</strain>
    </source>
</reference>
<dbReference type="RefSeq" id="WP_058122396.1">
    <property type="nucleotide sequence ID" value="NZ_CYRX01000008.1"/>
</dbReference>
<dbReference type="EMBL" id="CYRX01000008">
    <property type="protein sequence ID" value="CUH59090.1"/>
    <property type="molecule type" value="Genomic_DNA"/>
</dbReference>
<proteinExistence type="predicted"/>
<organism evidence="1 2">
    <name type="scientific">Thalassobacter stenotrophicus</name>
    <dbReference type="NCBI Taxonomy" id="266809"/>
    <lineage>
        <taxon>Bacteria</taxon>
        <taxon>Pseudomonadati</taxon>
        <taxon>Pseudomonadota</taxon>
        <taxon>Alphaproteobacteria</taxon>
        <taxon>Rhodobacterales</taxon>
        <taxon>Roseobacteraceae</taxon>
        <taxon>Thalassobacter</taxon>
    </lineage>
</organism>
<dbReference type="SUPFAM" id="SSF88946">
    <property type="entry name" value="Sigma2 domain of RNA polymerase sigma factors"/>
    <property type="match status" value="1"/>
</dbReference>
<dbReference type="GO" id="GO:0006352">
    <property type="term" value="P:DNA-templated transcription initiation"/>
    <property type="evidence" value="ECO:0007669"/>
    <property type="project" value="InterPro"/>
</dbReference>
<dbReference type="Proteomes" id="UP000051298">
    <property type="component" value="Unassembled WGS sequence"/>
</dbReference>
<accession>A0A0N7LSX2</accession>
<name>A0A0N7LSX2_9RHOB</name>
<evidence type="ECO:0000313" key="2">
    <source>
        <dbReference type="Proteomes" id="UP000051298"/>
    </source>
</evidence>
<evidence type="ECO:0000313" key="1">
    <source>
        <dbReference type="EMBL" id="CUH59090.1"/>
    </source>
</evidence>
<gene>
    <name evidence="1" type="ORF">THS5294_00371</name>
</gene>
<dbReference type="InterPro" id="IPR013325">
    <property type="entry name" value="RNA_pol_sigma_r2"/>
</dbReference>